<dbReference type="InterPro" id="IPR050703">
    <property type="entry name" value="Flavin_MAO"/>
</dbReference>
<organism evidence="3">
    <name type="scientific">marine metagenome</name>
    <dbReference type="NCBI Taxonomy" id="408172"/>
    <lineage>
        <taxon>unclassified sequences</taxon>
        <taxon>metagenomes</taxon>
        <taxon>ecological metagenomes</taxon>
    </lineage>
</organism>
<sequence length="190" mass="21101">VASLLPSYLKARNHSDVIVIGAGLSGLYSATILQDEGYKVTVLEADSRVGGRVLSQKNIPGNPETGGTAFGSGYARIIDISNRFNIKLNDLSPILPYFRKQELALDGELIRMSEWANHPKNVLPEAMKAMPPNAFFQKLLGNNNPVKTPGGWMNPKHFIHDISVHDWLIQKGYKQDLIDLVYNMNITHGY</sequence>
<gene>
    <name evidence="3" type="ORF">METZ01_LOCUS160672</name>
</gene>
<proteinExistence type="inferred from homology"/>
<dbReference type="PANTHER" id="PTHR43563:SF1">
    <property type="entry name" value="AMINE OXIDASE [FLAVIN-CONTAINING] B"/>
    <property type="match status" value="1"/>
</dbReference>
<accession>A0A382B246</accession>
<dbReference type="Pfam" id="PF01593">
    <property type="entry name" value="Amino_oxidase"/>
    <property type="match status" value="1"/>
</dbReference>
<dbReference type="AlphaFoldDB" id="A0A382B246"/>
<evidence type="ECO:0000259" key="2">
    <source>
        <dbReference type="Pfam" id="PF01593"/>
    </source>
</evidence>
<evidence type="ECO:0000313" key="3">
    <source>
        <dbReference type="EMBL" id="SVB07818.1"/>
    </source>
</evidence>
<dbReference type="SUPFAM" id="SSF51905">
    <property type="entry name" value="FAD/NAD(P)-binding domain"/>
    <property type="match status" value="1"/>
</dbReference>
<dbReference type="GO" id="GO:0016491">
    <property type="term" value="F:oxidoreductase activity"/>
    <property type="evidence" value="ECO:0007669"/>
    <property type="project" value="InterPro"/>
</dbReference>
<name>A0A382B246_9ZZZZ</name>
<dbReference type="Gene3D" id="3.90.660.10">
    <property type="match status" value="1"/>
</dbReference>
<dbReference type="Gene3D" id="3.50.50.60">
    <property type="entry name" value="FAD/NAD(P)-binding domain"/>
    <property type="match status" value="1"/>
</dbReference>
<dbReference type="InterPro" id="IPR036188">
    <property type="entry name" value="FAD/NAD-bd_sf"/>
</dbReference>
<protein>
    <recommendedName>
        <fullName evidence="2">Amine oxidase domain-containing protein</fullName>
    </recommendedName>
</protein>
<reference evidence="3" key="1">
    <citation type="submission" date="2018-05" db="EMBL/GenBank/DDBJ databases">
        <authorList>
            <person name="Lanie J.A."/>
            <person name="Ng W.-L."/>
            <person name="Kazmierczak K.M."/>
            <person name="Andrzejewski T.M."/>
            <person name="Davidsen T.M."/>
            <person name="Wayne K.J."/>
            <person name="Tettelin H."/>
            <person name="Glass J.I."/>
            <person name="Rusch D."/>
            <person name="Podicherti R."/>
            <person name="Tsui H.-C.T."/>
            <person name="Winkler M.E."/>
        </authorList>
    </citation>
    <scope>NUCLEOTIDE SEQUENCE</scope>
</reference>
<feature type="non-terminal residue" evidence="3">
    <location>
        <position position="1"/>
    </location>
</feature>
<comment type="similarity">
    <text evidence="1">Belongs to the flavin monoamine oxidase family.</text>
</comment>
<dbReference type="InterPro" id="IPR002937">
    <property type="entry name" value="Amino_oxidase"/>
</dbReference>
<dbReference type="PANTHER" id="PTHR43563">
    <property type="entry name" value="AMINE OXIDASE"/>
    <property type="match status" value="1"/>
</dbReference>
<feature type="non-terminal residue" evidence="3">
    <location>
        <position position="190"/>
    </location>
</feature>
<dbReference type="EMBL" id="UINC01027855">
    <property type="protein sequence ID" value="SVB07818.1"/>
    <property type="molecule type" value="Genomic_DNA"/>
</dbReference>
<feature type="domain" description="Amine oxidase" evidence="2">
    <location>
        <begin position="24"/>
        <end position="101"/>
    </location>
</feature>
<dbReference type="Gene3D" id="1.10.405.10">
    <property type="entry name" value="Guanine Nucleotide Dissociation Inhibitor, domain 1"/>
    <property type="match status" value="1"/>
</dbReference>
<evidence type="ECO:0000256" key="1">
    <source>
        <dbReference type="ARBA" id="ARBA00005995"/>
    </source>
</evidence>